<dbReference type="EMBL" id="AP011757">
    <property type="protein sequence ID" value="BAL56762.1"/>
    <property type="molecule type" value="Genomic_DNA"/>
</dbReference>
<name>H5SKS6_9ZZZZ</name>
<evidence type="ECO:0000313" key="4">
    <source>
        <dbReference type="EMBL" id="BAL56762.1"/>
    </source>
</evidence>
<dbReference type="NCBIfam" id="TIGR03619">
    <property type="entry name" value="F420_Rv2161c"/>
    <property type="match status" value="1"/>
</dbReference>
<reference evidence="4" key="1">
    <citation type="journal article" date="2005" name="Environ. Microbiol.">
        <title>Genetic and functional properties of uncultivated thermophilic crenarchaeotes from a subsurface gold mine as revealed by analysis of genome fragments.</title>
        <authorList>
            <person name="Nunoura T."/>
            <person name="Hirayama H."/>
            <person name="Takami H."/>
            <person name="Oida H."/>
            <person name="Nishi S."/>
            <person name="Shimamura S."/>
            <person name="Suzuki Y."/>
            <person name="Inagaki F."/>
            <person name="Takai K."/>
            <person name="Nealson K.H."/>
            <person name="Horikoshi K."/>
        </authorList>
    </citation>
    <scope>NUCLEOTIDE SEQUENCE</scope>
</reference>
<keyword evidence="2" id="KW-0503">Monooxygenase</keyword>
<sequence>MKFGFIPTEGGHYYREFFEEVRLGEALGFDSVWLEEHHGVRDHYWPSPLIGLAGIATRTERILIGTDILVMPFYHPVRVAEDTAMLDIISQGRFILGAAIGYKPDEFALYQVPLEKRGARFEEAIRLIKLLWTQEEVHFEGEYYQVRGLKIEPRPCSQPHPPLWLGGWGDLALARAARLGDAWLPGPTAALDKLLQAQRVYHEHLKTLGIDPATRPRPLTREVVIADTDEKAREMAERHLLINYRDEYGGGEWKHPLIGAEDTAPVDQLDAISRDRFLVGSPETVIRQLQKFKDAFGVDHLICRLYFPGIPHEFIMQELRLLAQEVMPAFR</sequence>
<dbReference type="InterPro" id="IPR036661">
    <property type="entry name" value="Luciferase-like_sf"/>
</dbReference>
<dbReference type="Gene3D" id="3.20.20.30">
    <property type="entry name" value="Luciferase-like domain"/>
    <property type="match status" value="1"/>
</dbReference>
<organism evidence="4">
    <name type="scientific">uncultured prokaryote</name>
    <dbReference type="NCBI Taxonomy" id="198431"/>
    <lineage>
        <taxon>unclassified sequences</taxon>
        <taxon>environmental samples</taxon>
    </lineage>
</organism>
<dbReference type="AlphaFoldDB" id="H5SKS6"/>
<feature type="domain" description="Luciferase-like" evidence="3">
    <location>
        <begin position="11"/>
        <end position="295"/>
    </location>
</feature>
<proteinExistence type="predicted"/>
<accession>H5SKS6</accession>
<dbReference type="PANTHER" id="PTHR30137:SF8">
    <property type="entry name" value="BLR5498 PROTEIN"/>
    <property type="match status" value="1"/>
</dbReference>
<evidence type="ECO:0000259" key="3">
    <source>
        <dbReference type="Pfam" id="PF00296"/>
    </source>
</evidence>
<dbReference type="SUPFAM" id="SSF51679">
    <property type="entry name" value="Bacterial luciferase-like"/>
    <property type="match status" value="1"/>
</dbReference>
<dbReference type="GO" id="GO:0004497">
    <property type="term" value="F:monooxygenase activity"/>
    <property type="evidence" value="ECO:0007669"/>
    <property type="project" value="UniProtKB-KW"/>
</dbReference>
<dbReference type="GO" id="GO:0016705">
    <property type="term" value="F:oxidoreductase activity, acting on paired donors, with incorporation or reduction of molecular oxygen"/>
    <property type="evidence" value="ECO:0007669"/>
    <property type="project" value="InterPro"/>
</dbReference>
<dbReference type="PANTHER" id="PTHR30137">
    <property type="entry name" value="LUCIFERASE-LIKE MONOOXYGENASE"/>
    <property type="match status" value="1"/>
</dbReference>
<dbReference type="InterPro" id="IPR050766">
    <property type="entry name" value="Bact_Lucif_Oxidored"/>
</dbReference>
<protein>
    <submittedName>
        <fullName evidence="4">Luciferase family protein</fullName>
    </submittedName>
</protein>
<dbReference type="InterPro" id="IPR019921">
    <property type="entry name" value="Lucif-like_OxRdtase_Rv2161c"/>
</dbReference>
<evidence type="ECO:0000256" key="2">
    <source>
        <dbReference type="ARBA" id="ARBA00023033"/>
    </source>
</evidence>
<evidence type="ECO:0000256" key="1">
    <source>
        <dbReference type="ARBA" id="ARBA00023002"/>
    </source>
</evidence>
<dbReference type="InterPro" id="IPR011251">
    <property type="entry name" value="Luciferase-like_dom"/>
</dbReference>
<dbReference type="Pfam" id="PF00296">
    <property type="entry name" value="Bac_luciferase"/>
    <property type="match status" value="1"/>
</dbReference>
<reference evidence="4" key="2">
    <citation type="journal article" date="2012" name="PLoS ONE">
        <title>A Deeply Branching Thermophilic Bacterium with an Ancient Acetyl-CoA Pathway Dominates a Subsurface Ecosystem.</title>
        <authorList>
            <person name="Takami H."/>
            <person name="Noguchi H."/>
            <person name="Takaki Y."/>
            <person name="Uchiyama I."/>
            <person name="Toyoda A."/>
            <person name="Nishi S."/>
            <person name="Chee G.-J."/>
            <person name="Arai W."/>
            <person name="Nunoura T."/>
            <person name="Itoh T."/>
            <person name="Hattori M."/>
            <person name="Takai K."/>
        </authorList>
    </citation>
    <scope>NUCLEOTIDE SEQUENCE</scope>
</reference>
<keyword evidence="1" id="KW-0560">Oxidoreductase</keyword>
<gene>
    <name evidence="4" type="ORF">HGMM_F42G03C25</name>
</gene>